<feature type="compositionally biased region" description="Basic and acidic residues" evidence="8">
    <location>
        <begin position="62"/>
        <end position="72"/>
    </location>
</feature>
<evidence type="ECO:0000313" key="10">
    <source>
        <dbReference type="EMBL" id="CAL4081940.1"/>
    </source>
</evidence>
<gene>
    <name evidence="10" type="ORF">MNOR_LOCUS11665</name>
</gene>
<proteinExistence type="predicted"/>
<keyword evidence="2" id="KW-0217">Developmental protein</keyword>
<dbReference type="CDD" id="cd00086">
    <property type="entry name" value="homeodomain"/>
    <property type="match status" value="1"/>
</dbReference>
<dbReference type="PANTHER" id="PTHR45921">
    <property type="entry name" value="IP01054P"/>
    <property type="match status" value="1"/>
</dbReference>
<accession>A0AAV2QI00</accession>
<feature type="compositionally biased region" description="Basic and acidic residues" evidence="8">
    <location>
        <begin position="89"/>
        <end position="98"/>
    </location>
</feature>
<dbReference type="InterPro" id="IPR009057">
    <property type="entry name" value="Homeodomain-like_sf"/>
</dbReference>
<dbReference type="PROSITE" id="PS00027">
    <property type="entry name" value="HOMEOBOX_1"/>
    <property type="match status" value="1"/>
</dbReference>
<dbReference type="GO" id="GO:0005634">
    <property type="term" value="C:nucleus"/>
    <property type="evidence" value="ECO:0007669"/>
    <property type="project" value="UniProtKB-SubCell"/>
</dbReference>
<feature type="compositionally biased region" description="Acidic residues" evidence="8">
    <location>
        <begin position="73"/>
        <end position="88"/>
    </location>
</feature>
<feature type="domain" description="Homeobox" evidence="9">
    <location>
        <begin position="197"/>
        <end position="257"/>
    </location>
</feature>
<dbReference type="SMART" id="SM00389">
    <property type="entry name" value="HOX"/>
    <property type="match status" value="1"/>
</dbReference>
<keyword evidence="11" id="KW-1185">Reference proteome</keyword>
<organism evidence="10 11">
    <name type="scientific">Meganyctiphanes norvegica</name>
    <name type="common">Northern krill</name>
    <name type="synonym">Thysanopoda norvegica</name>
    <dbReference type="NCBI Taxonomy" id="48144"/>
    <lineage>
        <taxon>Eukaryota</taxon>
        <taxon>Metazoa</taxon>
        <taxon>Ecdysozoa</taxon>
        <taxon>Arthropoda</taxon>
        <taxon>Crustacea</taxon>
        <taxon>Multicrustacea</taxon>
        <taxon>Malacostraca</taxon>
        <taxon>Eumalacostraca</taxon>
        <taxon>Eucarida</taxon>
        <taxon>Euphausiacea</taxon>
        <taxon>Euphausiidae</taxon>
        <taxon>Meganyctiphanes</taxon>
    </lineage>
</organism>
<evidence type="ECO:0000256" key="2">
    <source>
        <dbReference type="ARBA" id="ARBA00022473"/>
    </source>
</evidence>
<evidence type="ECO:0000256" key="8">
    <source>
        <dbReference type="SAM" id="MobiDB-lite"/>
    </source>
</evidence>
<dbReference type="InterPro" id="IPR017970">
    <property type="entry name" value="Homeobox_CS"/>
</dbReference>
<evidence type="ECO:0000313" key="11">
    <source>
        <dbReference type="Proteomes" id="UP001497623"/>
    </source>
</evidence>
<dbReference type="GO" id="GO:0048513">
    <property type="term" value="P:animal organ development"/>
    <property type="evidence" value="ECO:0007669"/>
    <property type="project" value="TreeGrafter"/>
</dbReference>
<feature type="compositionally biased region" description="Polar residues" evidence="8">
    <location>
        <begin position="19"/>
        <end position="30"/>
    </location>
</feature>
<keyword evidence="5 6" id="KW-0539">Nucleus</keyword>
<feature type="region of interest" description="Disordered" evidence="8">
    <location>
        <begin position="55"/>
        <end position="100"/>
    </location>
</feature>
<evidence type="ECO:0000256" key="3">
    <source>
        <dbReference type="ARBA" id="ARBA00023125"/>
    </source>
</evidence>
<protein>
    <recommendedName>
        <fullName evidence="9">Homeobox domain-containing protein</fullName>
    </recommendedName>
</protein>
<comment type="caution">
    <text evidence="10">The sequence shown here is derived from an EMBL/GenBank/DDBJ whole genome shotgun (WGS) entry which is preliminary data.</text>
</comment>
<dbReference type="PRINTS" id="PR00024">
    <property type="entry name" value="HOMEOBOX"/>
</dbReference>
<name>A0AAV2QI00_MEGNR</name>
<dbReference type="InterPro" id="IPR020479">
    <property type="entry name" value="HD_metazoa"/>
</dbReference>
<dbReference type="InterPro" id="IPR042247">
    <property type="entry name" value="TLX1/2/3"/>
</dbReference>
<feature type="region of interest" description="Disordered" evidence="8">
    <location>
        <begin position="185"/>
        <end position="206"/>
    </location>
</feature>
<dbReference type="Pfam" id="PF00046">
    <property type="entry name" value="Homeodomain"/>
    <property type="match status" value="1"/>
</dbReference>
<feature type="region of interest" description="Disordered" evidence="8">
    <location>
        <begin position="314"/>
        <end position="337"/>
    </location>
</feature>
<evidence type="ECO:0000256" key="4">
    <source>
        <dbReference type="ARBA" id="ARBA00023155"/>
    </source>
</evidence>
<dbReference type="GO" id="GO:0000978">
    <property type="term" value="F:RNA polymerase II cis-regulatory region sequence-specific DNA binding"/>
    <property type="evidence" value="ECO:0007669"/>
    <property type="project" value="TreeGrafter"/>
</dbReference>
<feature type="compositionally biased region" description="Acidic residues" evidence="8">
    <location>
        <begin position="1"/>
        <end position="14"/>
    </location>
</feature>
<comment type="subcellular location">
    <subcellularLocation>
        <location evidence="1 6 7">Nucleus</location>
    </subcellularLocation>
</comment>
<dbReference type="GO" id="GO:0000981">
    <property type="term" value="F:DNA-binding transcription factor activity, RNA polymerase II-specific"/>
    <property type="evidence" value="ECO:0007669"/>
    <property type="project" value="InterPro"/>
</dbReference>
<reference evidence="10 11" key="1">
    <citation type="submission" date="2024-05" db="EMBL/GenBank/DDBJ databases">
        <authorList>
            <person name="Wallberg A."/>
        </authorList>
    </citation>
    <scope>NUCLEOTIDE SEQUENCE [LARGE SCALE GENOMIC DNA]</scope>
</reference>
<dbReference type="FunFam" id="1.10.10.60:FF:000040">
    <property type="entry name" value="T-cell leukemia homeobox protein 3"/>
    <property type="match status" value="1"/>
</dbReference>
<sequence>MTAVDLDQEEEINVDGDSRPSSPEPQRTSPPKQPPTANVAARLSFSISALLGERYIPSSHPKIAEDDRRVTSDEEDNDDDHEEEDSYEDHEGSEDYHMGYHPAFGMVNPYGPLAGGSPTVLRVPAHRPLGGMGAMPPAGYPGLGGLGAGHPWLPGLPVPPFDRPTGLPPHYPTLDRLTGAFPLSRRIGHPYQSRTPPKRKKPRTSFTRVQVNELEKRFNKQKYLASSERASLAKQLNMTDAQVKTWFQNRRTKWRRQAAEEREADRQATNRLMMSLQAEALSKGLLTDPPTTPLYNSNASLCALENIKPWVKLPGPTAPEQDPPYGDLIPVVSPTGA</sequence>
<dbReference type="Proteomes" id="UP001497623">
    <property type="component" value="Unassembled WGS sequence"/>
</dbReference>
<evidence type="ECO:0000256" key="1">
    <source>
        <dbReference type="ARBA" id="ARBA00004123"/>
    </source>
</evidence>
<dbReference type="AlphaFoldDB" id="A0AAV2QI00"/>
<evidence type="ECO:0000256" key="6">
    <source>
        <dbReference type="PROSITE-ProRule" id="PRU00108"/>
    </source>
</evidence>
<dbReference type="EMBL" id="CAXKWB010006188">
    <property type="protein sequence ID" value="CAL4081940.1"/>
    <property type="molecule type" value="Genomic_DNA"/>
</dbReference>
<feature type="region of interest" description="Disordered" evidence="8">
    <location>
        <begin position="1"/>
        <end position="38"/>
    </location>
</feature>
<keyword evidence="3 6" id="KW-0238">DNA-binding</keyword>
<evidence type="ECO:0000256" key="5">
    <source>
        <dbReference type="ARBA" id="ARBA00023242"/>
    </source>
</evidence>
<dbReference type="PROSITE" id="PS50071">
    <property type="entry name" value="HOMEOBOX_2"/>
    <property type="match status" value="1"/>
</dbReference>
<dbReference type="Gene3D" id="1.10.10.60">
    <property type="entry name" value="Homeodomain-like"/>
    <property type="match status" value="1"/>
</dbReference>
<dbReference type="PANTHER" id="PTHR45921:SF6">
    <property type="entry name" value="C15"/>
    <property type="match status" value="1"/>
</dbReference>
<dbReference type="SUPFAM" id="SSF46689">
    <property type="entry name" value="Homeodomain-like"/>
    <property type="match status" value="1"/>
</dbReference>
<feature type="DNA-binding region" description="Homeobox" evidence="6">
    <location>
        <begin position="199"/>
        <end position="258"/>
    </location>
</feature>
<evidence type="ECO:0000256" key="7">
    <source>
        <dbReference type="RuleBase" id="RU000682"/>
    </source>
</evidence>
<evidence type="ECO:0000259" key="9">
    <source>
        <dbReference type="PROSITE" id="PS50071"/>
    </source>
</evidence>
<keyword evidence="4 6" id="KW-0371">Homeobox</keyword>
<dbReference type="InterPro" id="IPR001356">
    <property type="entry name" value="HD"/>
</dbReference>